<keyword evidence="2" id="KW-1185">Reference proteome</keyword>
<dbReference type="GO" id="GO:0005524">
    <property type="term" value="F:ATP binding"/>
    <property type="evidence" value="ECO:0007669"/>
    <property type="project" value="UniProtKB-KW"/>
</dbReference>
<dbReference type="SUPFAM" id="SSF52540">
    <property type="entry name" value="P-loop containing nucleoside triphosphate hydrolases"/>
    <property type="match status" value="1"/>
</dbReference>
<dbReference type="RefSeq" id="WP_336350489.1">
    <property type="nucleotide sequence ID" value="NZ_JAZAQL010000002.1"/>
</dbReference>
<protein>
    <submittedName>
        <fullName evidence="1">ATP-binding protein</fullName>
    </submittedName>
</protein>
<organism evidence="1 2">
    <name type="scientific">Halorubellus litoreus</name>
    <dbReference type="NCBI Taxonomy" id="755308"/>
    <lineage>
        <taxon>Archaea</taxon>
        <taxon>Methanobacteriati</taxon>
        <taxon>Methanobacteriota</taxon>
        <taxon>Stenosarchaea group</taxon>
        <taxon>Halobacteria</taxon>
        <taxon>Halobacteriales</taxon>
        <taxon>Halorubellaceae</taxon>
        <taxon>Halorubellus</taxon>
    </lineage>
</organism>
<name>A0ABD5VHW9_9EURY</name>
<accession>A0ABD5VHW9</accession>
<evidence type="ECO:0000313" key="1">
    <source>
        <dbReference type="EMBL" id="MFC6953531.1"/>
    </source>
</evidence>
<keyword evidence="1" id="KW-0067">ATP-binding</keyword>
<keyword evidence="1" id="KW-0547">Nucleotide-binding</keyword>
<dbReference type="InterPro" id="IPR027417">
    <property type="entry name" value="P-loop_NTPase"/>
</dbReference>
<comment type="caution">
    <text evidence="1">The sequence shown here is derived from an EMBL/GenBank/DDBJ whole genome shotgun (WGS) entry which is preliminary data.</text>
</comment>
<dbReference type="Gene3D" id="3.40.50.300">
    <property type="entry name" value="P-loop containing nucleotide triphosphate hydrolases"/>
    <property type="match status" value="1"/>
</dbReference>
<dbReference type="AlphaFoldDB" id="A0ABD5VHW9"/>
<reference evidence="1 2" key="1">
    <citation type="journal article" date="2019" name="Int. J. Syst. Evol. Microbiol.">
        <title>The Global Catalogue of Microorganisms (GCM) 10K type strain sequencing project: providing services to taxonomists for standard genome sequencing and annotation.</title>
        <authorList>
            <consortium name="The Broad Institute Genomics Platform"/>
            <consortium name="The Broad Institute Genome Sequencing Center for Infectious Disease"/>
            <person name="Wu L."/>
            <person name="Ma J."/>
        </authorList>
    </citation>
    <scope>NUCLEOTIDE SEQUENCE [LARGE SCALE GENOMIC DNA]</scope>
    <source>
        <strain evidence="1 2">GX26</strain>
    </source>
</reference>
<gene>
    <name evidence="1" type="ORF">ACFQGB_11720</name>
</gene>
<proteinExistence type="predicted"/>
<sequence>MTVAAPIYPVGLSVLTLLAVGMNVAFAAQTGWGKTYVSHSYIEENAEDYDLTVVLDYKDEYSGLVETGHLKRMTAPSGSENITPEQWQGIVESVNGLQVVRAGLKDGQWQELLANLILALEATDLSVFLVLDEAHRFAPQRGSYPEEISTLATTYHGDGFGVVWMFQRFAKIDKTVLSCCTASMLGGFGTTNDIGQLDTIEYNADVHLKDKAGVSHLSEDLCVDGEPLALQRFTDNEGHTTGSEWIYSEGGERRRLDSREFEMESEHYGSNRKRIQHPF</sequence>
<dbReference type="Proteomes" id="UP001596395">
    <property type="component" value="Unassembled WGS sequence"/>
</dbReference>
<dbReference type="EMBL" id="JBHSXN010000002">
    <property type="protein sequence ID" value="MFC6953531.1"/>
    <property type="molecule type" value="Genomic_DNA"/>
</dbReference>
<evidence type="ECO:0000313" key="2">
    <source>
        <dbReference type="Proteomes" id="UP001596395"/>
    </source>
</evidence>